<name>A0A8C8SBU5_9SAUR</name>
<dbReference type="InterPro" id="IPR031476">
    <property type="entry name" value="DUF4686"/>
</dbReference>
<feature type="coiled-coil region" evidence="1">
    <location>
        <begin position="297"/>
        <end position="394"/>
    </location>
</feature>
<evidence type="ECO:0008006" key="4">
    <source>
        <dbReference type="Google" id="ProtNLM"/>
    </source>
</evidence>
<protein>
    <recommendedName>
        <fullName evidence="4">Coiled-coil domain-containing protein 30</fullName>
    </recommendedName>
</protein>
<evidence type="ECO:0000313" key="2">
    <source>
        <dbReference type="Ensembl" id="ENSPCEP00000017354.1"/>
    </source>
</evidence>
<evidence type="ECO:0000256" key="1">
    <source>
        <dbReference type="SAM" id="Coils"/>
    </source>
</evidence>
<dbReference type="Proteomes" id="UP000694393">
    <property type="component" value="Unplaced"/>
</dbReference>
<dbReference type="Pfam" id="PF15742">
    <property type="entry name" value="DUF4686"/>
    <property type="match status" value="2"/>
</dbReference>
<dbReference type="PANTHER" id="PTHR34479">
    <property type="entry name" value="COILED-COIL DOMAIN-CONTAINING PROTEIN 30"/>
    <property type="match status" value="1"/>
</dbReference>
<evidence type="ECO:0000313" key="3">
    <source>
        <dbReference type="Proteomes" id="UP000694393"/>
    </source>
</evidence>
<organism evidence="2 3">
    <name type="scientific">Pelusios castaneus</name>
    <name type="common">West African mud turtle</name>
    <dbReference type="NCBI Taxonomy" id="367368"/>
    <lineage>
        <taxon>Eukaryota</taxon>
        <taxon>Metazoa</taxon>
        <taxon>Chordata</taxon>
        <taxon>Craniata</taxon>
        <taxon>Vertebrata</taxon>
        <taxon>Euteleostomi</taxon>
        <taxon>Archelosauria</taxon>
        <taxon>Testudinata</taxon>
        <taxon>Testudines</taxon>
        <taxon>Pleurodira</taxon>
        <taxon>Pelomedusidae</taxon>
        <taxon>Pelusios</taxon>
    </lineage>
</organism>
<sequence length="445" mass="51778">MAPLCFGNQSLEGSIVNSKVVNARGPDHAKWCPPVPNPELRCTARARHRTALNLLPPVNVLSNCFPVIFWSLDRTELQKAMEHNNRLDKEILALRSRVRTLDSERKVFLELVRLCFHIIWSLGGRELGKGRGCQHYLSGERLLQQHQEEMLQLRQDFNRVQNLFSSAEKELRYEREKNLDLKKHNILLQQENTKVKAELRQAQLKLTDSTKTCSSLTEQWEHSQQQLKELELELLKHSQIVKLQSSLQEKLVLEKSRAADAEKKVNSWGFLKYVNCVSVITGNSMDTFICKSENHFISKIQNIMKLLDQQAEELKQQLRHAHETETSLAKTHAELQVRFQQQEAQLHVLEDEKKTVSSEQLHCQKANQNLSEQLSLLQQEKETLHEEYDRLLKQLDIYSSSDIFHPNVFLGVFLMENALMVKFEPDSQKIRNSNKFTIFEAFDFD</sequence>
<reference evidence="2" key="1">
    <citation type="submission" date="2025-08" db="UniProtKB">
        <authorList>
            <consortium name="Ensembl"/>
        </authorList>
    </citation>
    <scope>IDENTIFICATION</scope>
</reference>
<dbReference type="PANTHER" id="PTHR34479:SF1">
    <property type="entry name" value="COILED-COIL DOMAIN-CONTAINING PROTEIN 30"/>
    <property type="match status" value="1"/>
</dbReference>
<dbReference type="Ensembl" id="ENSPCET00000017962.1">
    <property type="protein sequence ID" value="ENSPCEP00000017354.1"/>
    <property type="gene ID" value="ENSPCEG00000013637.1"/>
</dbReference>
<feature type="coiled-coil region" evidence="1">
    <location>
        <begin position="143"/>
        <end position="233"/>
    </location>
</feature>
<keyword evidence="1" id="KW-0175">Coiled coil</keyword>
<accession>A0A8C8SBU5</accession>
<dbReference type="AlphaFoldDB" id="A0A8C8SBU5"/>
<feature type="coiled-coil region" evidence="1">
    <location>
        <begin position="77"/>
        <end position="104"/>
    </location>
</feature>
<keyword evidence="3" id="KW-1185">Reference proteome</keyword>
<dbReference type="InterPro" id="IPR052825">
    <property type="entry name" value="CCD-Prefoldin_beta-like"/>
</dbReference>
<reference evidence="2" key="2">
    <citation type="submission" date="2025-09" db="UniProtKB">
        <authorList>
            <consortium name="Ensembl"/>
        </authorList>
    </citation>
    <scope>IDENTIFICATION</scope>
</reference>
<proteinExistence type="predicted"/>